<dbReference type="SUPFAM" id="SSF52058">
    <property type="entry name" value="L domain-like"/>
    <property type="match status" value="1"/>
</dbReference>
<evidence type="ECO:0000313" key="10">
    <source>
        <dbReference type="Proteomes" id="UP000222542"/>
    </source>
</evidence>
<accession>A0A2G2ZLH7</accession>
<keyword evidence="10" id="KW-1185">Reference proteome</keyword>
<dbReference type="Gramene" id="PHT82846">
    <property type="protein sequence ID" value="PHT82846"/>
    <property type="gene ID" value="T459_11289"/>
</dbReference>
<gene>
    <name evidence="9" type="ORF">T459_11289</name>
</gene>
<evidence type="ECO:0000256" key="2">
    <source>
        <dbReference type="ARBA" id="ARBA00022614"/>
    </source>
</evidence>
<protein>
    <submittedName>
        <fullName evidence="9">Uncharacterized protein</fullName>
    </submittedName>
</protein>
<dbReference type="InterPro" id="IPR032675">
    <property type="entry name" value="LRR_dom_sf"/>
</dbReference>
<dbReference type="Pfam" id="PF13855">
    <property type="entry name" value="LRR_8"/>
    <property type="match status" value="1"/>
</dbReference>
<dbReference type="PANTHER" id="PTHR27008">
    <property type="entry name" value="OS04G0122200 PROTEIN"/>
    <property type="match status" value="1"/>
</dbReference>
<feature type="non-terminal residue" evidence="9">
    <location>
        <position position="187"/>
    </location>
</feature>
<evidence type="ECO:0000313" key="9">
    <source>
        <dbReference type="EMBL" id="PHT82846.1"/>
    </source>
</evidence>
<keyword evidence="2" id="KW-0433">Leucine-rich repeat</keyword>
<dbReference type="OMA" id="VIGDHIC"/>
<dbReference type="AlphaFoldDB" id="A0A2G2ZLH7"/>
<name>A0A2G2ZLH7_CAPAN</name>
<organism evidence="9 10">
    <name type="scientific">Capsicum annuum</name>
    <name type="common">Capsicum pepper</name>
    <dbReference type="NCBI Taxonomy" id="4072"/>
    <lineage>
        <taxon>Eukaryota</taxon>
        <taxon>Viridiplantae</taxon>
        <taxon>Streptophyta</taxon>
        <taxon>Embryophyta</taxon>
        <taxon>Tracheophyta</taxon>
        <taxon>Spermatophyta</taxon>
        <taxon>Magnoliopsida</taxon>
        <taxon>eudicotyledons</taxon>
        <taxon>Gunneridae</taxon>
        <taxon>Pentapetalae</taxon>
        <taxon>asterids</taxon>
        <taxon>lamiids</taxon>
        <taxon>Solanales</taxon>
        <taxon>Solanaceae</taxon>
        <taxon>Solanoideae</taxon>
        <taxon>Capsiceae</taxon>
        <taxon>Capsicum</taxon>
    </lineage>
</organism>
<comment type="caution">
    <text evidence="9">The sequence shown here is derived from an EMBL/GenBank/DDBJ whole genome shotgun (WGS) entry which is preliminary data.</text>
</comment>
<keyword evidence="6" id="KW-1133">Transmembrane helix</keyword>
<evidence type="ECO:0000256" key="7">
    <source>
        <dbReference type="ARBA" id="ARBA00023136"/>
    </source>
</evidence>
<proteinExistence type="predicted"/>
<evidence type="ECO:0000256" key="3">
    <source>
        <dbReference type="ARBA" id="ARBA00022692"/>
    </source>
</evidence>
<keyword evidence="5" id="KW-0677">Repeat</keyword>
<evidence type="ECO:0000256" key="8">
    <source>
        <dbReference type="ARBA" id="ARBA00023180"/>
    </source>
</evidence>
<keyword evidence="8" id="KW-0325">Glycoprotein</keyword>
<sequence length="187" mass="20510">MCSIIPNLEELYLDGLTNLGGTIPHSISICSKINNLDLAGNKLTGLIPNSLGYLTHLQYLNLGGNNLTRDSSISLLTSLTNCINLTFLDISFNPLFGMLPASMGNLSTFLKKFYANNCKIKGRIPKEVGNLSSLLFLDLSWKNLIGSIPTSIGNLRDLQRFNLSRNKVTGVIGDHICKLQHLGEIYL</sequence>
<dbReference type="Proteomes" id="UP000222542">
    <property type="component" value="Unassembled WGS sequence"/>
</dbReference>
<dbReference type="EMBL" id="AYRZ02000004">
    <property type="protein sequence ID" value="PHT82846.1"/>
    <property type="molecule type" value="Genomic_DNA"/>
</dbReference>
<reference evidence="9 10" key="1">
    <citation type="journal article" date="2014" name="Nat. Genet.">
        <title>Genome sequence of the hot pepper provides insights into the evolution of pungency in Capsicum species.</title>
        <authorList>
            <person name="Kim S."/>
            <person name="Park M."/>
            <person name="Yeom S.I."/>
            <person name="Kim Y.M."/>
            <person name="Lee J.M."/>
            <person name="Lee H.A."/>
            <person name="Seo E."/>
            <person name="Choi J."/>
            <person name="Cheong K."/>
            <person name="Kim K.T."/>
            <person name="Jung K."/>
            <person name="Lee G.W."/>
            <person name="Oh S.K."/>
            <person name="Bae C."/>
            <person name="Kim S.B."/>
            <person name="Lee H.Y."/>
            <person name="Kim S.Y."/>
            <person name="Kim M.S."/>
            <person name="Kang B.C."/>
            <person name="Jo Y.D."/>
            <person name="Yang H.B."/>
            <person name="Jeong H.J."/>
            <person name="Kang W.H."/>
            <person name="Kwon J.K."/>
            <person name="Shin C."/>
            <person name="Lim J.Y."/>
            <person name="Park J.H."/>
            <person name="Huh J.H."/>
            <person name="Kim J.S."/>
            <person name="Kim B.D."/>
            <person name="Cohen O."/>
            <person name="Paran I."/>
            <person name="Suh M.C."/>
            <person name="Lee S.B."/>
            <person name="Kim Y.K."/>
            <person name="Shin Y."/>
            <person name="Noh S.J."/>
            <person name="Park J."/>
            <person name="Seo Y.S."/>
            <person name="Kwon S.Y."/>
            <person name="Kim H.A."/>
            <person name="Park J.M."/>
            <person name="Kim H.J."/>
            <person name="Choi S.B."/>
            <person name="Bosland P.W."/>
            <person name="Reeves G."/>
            <person name="Jo S.H."/>
            <person name="Lee B.W."/>
            <person name="Cho H.T."/>
            <person name="Choi H.S."/>
            <person name="Lee M.S."/>
            <person name="Yu Y."/>
            <person name="Do Choi Y."/>
            <person name="Park B.S."/>
            <person name="van Deynze A."/>
            <person name="Ashrafi H."/>
            <person name="Hill T."/>
            <person name="Kim W.T."/>
            <person name="Pai H.S."/>
            <person name="Ahn H.K."/>
            <person name="Yeam I."/>
            <person name="Giovannoni J.J."/>
            <person name="Rose J.K."/>
            <person name="Sorensen I."/>
            <person name="Lee S.J."/>
            <person name="Kim R.W."/>
            <person name="Choi I.Y."/>
            <person name="Choi B.S."/>
            <person name="Lim J.S."/>
            <person name="Lee Y.H."/>
            <person name="Choi D."/>
        </authorList>
    </citation>
    <scope>NUCLEOTIDE SEQUENCE [LARGE SCALE GENOMIC DNA]</scope>
    <source>
        <strain evidence="10">cv. CM334</strain>
    </source>
</reference>
<dbReference type="STRING" id="4072.A0A2G2ZLH7"/>
<evidence type="ECO:0000256" key="5">
    <source>
        <dbReference type="ARBA" id="ARBA00022737"/>
    </source>
</evidence>
<dbReference type="PANTHER" id="PTHR27008:SF585">
    <property type="entry name" value="PROTEIN KINASE DOMAIN-CONTAINING PROTEIN"/>
    <property type="match status" value="1"/>
</dbReference>
<keyword evidence="3" id="KW-0812">Transmembrane</keyword>
<dbReference type="FunFam" id="3.80.10.10:FF:000041">
    <property type="entry name" value="LRR receptor-like serine/threonine-protein kinase ERECTA"/>
    <property type="match status" value="1"/>
</dbReference>
<evidence type="ECO:0000256" key="1">
    <source>
        <dbReference type="ARBA" id="ARBA00004370"/>
    </source>
</evidence>
<dbReference type="InterPro" id="IPR001611">
    <property type="entry name" value="Leu-rich_rpt"/>
</dbReference>
<dbReference type="Gene3D" id="3.80.10.10">
    <property type="entry name" value="Ribonuclease Inhibitor"/>
    <property type="match status" value="1"/>
</dbReference>
<evidence type="ECO:0000256" key="4">
    <source>
        <dbReference type="ARBA" id="ARBA00022729"/>
    </source>
</evidence>
<dbReference type="GO" id="GO:0016020">
    <property type="term" value="C:membrane"/>
    <property type="evidence" value="ECO:0007669"/>
    <property type="project" value="UniProtKB-SubCell"/>
</dbReference>
<reference evidence="9 10" key="2">
    <citation type="journal article" date="2017" name="Genome Biol.">
        <title>New reference genome sequences of hot pepper reveal the massive evolution of plant disease-resistance genes by retroduplication.</title>
        <authorList>
            <person name="Kim S."/>
            <person name="Park J."/>
            <person name="Yeom S.I."/>
            <person name="Kim Y.M."/>
            <person name="Seo E."/>
            <person name="Kim K.T."/>
            <person name="Kim M.S."/>
            <person name="Lee J.M."/>
            <person name="Cheong K."/>
            <person name="Shin H.S."/>
            <person name="Kim S.B."/>
            <person name="Han K."/>
            <person name="Lee J."/>
            <person name="Park M."/>
            <person name="Lee H.A."/>
            <person name="Lee H.Y."/>
            <person name="Lee Y."/>
            <person name="Oh S."/>
            <person name="Lee J.H."/>
            <person name="Choi E."/>
            <person name="Choi E."/>
            <person name="Lee S.E."/>
            <person name="Jeon J."/>
            <person name="Kim H."/>
            <person name="Choi G."/>
            <person name="Song H."/>
            <person name="Lee J."/>
            <person name="Lee S.C."/>
            <person name="Kwon J.K."/>
            <person name="Lee H.Y."/>
            <person name="Koo N."/>
            <person name="Hong Y."/>
            <person name="Kim R.W."/>
            <person name="Kang W.H."/>
            <person name="Huh J.H."/>
            <person name="Kang B.C."/>
            <person name="Yang T.J."/>
            <person name="Lee Y.H."/>
            <person name="Bennetzen J.L."/>
            <person name="Choi D."/>
        </authorList>
    </citation>
    <scope>NUCLEOTIDE SEQUENCE [LARGE SCALE GENOMIC DNA]</scope>
    <source>
        <strain evidence="10">cv. CM334</strain>
    </source>
</reference>
<dbReference type="InterPro" id="IPR051809">
    <property type="entry name" value="Plant_receptor-like_S/T_kinase"/>
</dbReference>
<evidence type="ECO:0000256" key="6">
    <source>
        <dbReference type="ARBA" id="ARBA00022989"/>
    </source>
</evidence>
<keyword evidence="4" id="KW-0732">Signal</keyword>
<comment type="subcellular location">
    <subcellularLocation>
        <location evidence="1">Membrane</location>
    </subcellularLocation>
</comment>
<dbReference type="Pfam" id="PF00560">
    <property type="entry name" value="LRR_1"/>
    <property type="match status" value="3"/>
</dbReference>
<keyword evidence="7" id="KW-0472">Membrane</keyword>
<dbReference type="PROSITE" id="PS51450">
    <property type="entry name" value="LRR"/>
    <property type="match status" value="1"/>
</dbReference>